<dbReference type="InterPro" id="IPR003593">
    <property type="entry name" value="AAA+_ATPase"/>
</dbReference>
<evidence type="ECO:0000313" key="13">
    <source>
        <dbReference type="Proteomes" id="UP000598467"/>
    </source>
</evidence>
<evidence type="ECO:0000259" key="11">
    <source>
        <dbReference type="PROSITE" id="PS50929"/>
    </source>
</evidence>
<proteinExistence type="inferred from homology"/>
<feature type="domain" description="ABC transmembrane type-1" evidence="11">
    <location>
        <begin position="82"/>
        <end position="370"/>
    </location>
</feature>
<evidence type="ECO:0000313" key="12">
    <source>
        <dbReference type="EMBL" id="MBD1549386.1"/>
    </source>
</evidence>
<dbReference type="PROSITE" id="PS50893">
    <property type="entry name" value="ABC_TRANSPORTER_2"/>
    <property type="match status" value="1"/>
</dbReference>
<keyword evidence="7 9" id="KW-0472">Membrane</keyword>
<feature type="domain" description="ABC transporter" evidence="10">
    <location>
        <begin position="404"/>
        <end position="638"/>
    </location>
</feature>
<gene>
    <name evidence="12" type="ORF">HK439_24265</name>
</gene>
<dbReference type="AlphaFoldDB" id="A0A926P6G0"/>
<accession>A0A926P6G0</accession>
<dbReference type="PANTHER" id="PTHR24221">
    <property type="entry name" value="ATP-BINDING CASSETTE SUB-FAMILY B"/>
    <property type="match status" value="1"/>
</dbReference>
<dbReference type="PROSITE" id="PS00211">
    <property type="entry name" value="ABC_TRANSPORTER_1"/>
    <property type="match status" value="1"/>
</dbReference>
<feature type="transmembrane region" description="Helical" evidence="9">
    <location>
        <begin position="341"/>
        <end position="365"/>
    </location>
</feature>
<feature type="transmembrane region" description="Helical" evidence="9">
    <location>
        <begin position="81"/>
        <end position="104"/>
    </location>
</feature>
<dbReference type="Pfam" id="PF00664">
    <property type="entry name" value="ABC_membrane"/>
    <property type="match status" value="1"/>
</dbReference>
<dbReference type="GO" id="GO:0005524">
    <property type="term" value="F:ATP binding"/>
    <property type="evidence" value="ECO:0007669"/>
    <property type="project" value="UniProtKB-KW"/>
</dbReference>
<dbReference type="InterPro" id="IPR003439">
    <property type="entry name" value="ABC_transporter-like_ATP-bd"/>
</dbReference>
<keyword evidence="3 9" id="KW-0812">Transmembrane</keyword>
<evidence type="ECO:0000256" key="1">
    <source>
        <dbReference type="ARBA" id="ARBA00004651"/>
    </source>
</evidence>
<dbReference type="Gene3D" id="3.40.50.300">
    <property type="entry name" value="P-loop containing nucleotide triphosphate hydrolases"/>
    <property type="match status" value="1"/>
</dbReference>
<keyword evidence="5 12" id="KW-0067">ATP-binding</keyword>
<dbReference type="InterPro" id="IPR036640">
    <property type="entry name" value="ABC1_TM_sf"/>
</dbReference>
<dbReference type="Gene3D" id="1.20.1560.10">
    <property type="entry name" value="ABC transporter type 1, transmembrane domain"/>
    <property type="match status" value="1"/>
</dbReference>
<dbReference type="Proteomes" id="UP000598467">
    <property type="component" value="Unassembled WGS sequence"/>
</dbReference>
<dbReference type="GO" id="GO:0005886">
    <property type="term" value="C:plasma membrane"/>
    <property type="evidence" value="ECO:0007669"/>
    <property type="project" value="UniProtKB-SubCell"/>
</dbReference>
<dbReference type="PANTHER" id="PTHR24221:SF654">
    <property type="entry name" value="ATP-BINDING CASSETTE SUB-FAMILY B MEMBER 6"/>
    <property type="match status" value="1"/>
</dbReference>
<reference evidence="12" key="1">
    <citation type="submission" date="2020-05" db="EMBL/GenBank/DDBJ databases">
        <title>Identification of trans-AT polyketide cluster in two marine bacteria, producers of a novel glutaramide-containing polyketide sesbanimide D and analogs.</title>
        <authorList>
            <person name="Kacar D."/>
            <person name="Rodriguez P."/>
            <person name="Canedo L."/>
            <person name="Gonzalez E."/>
            <person name="Galan B."/>
            <person name="De La Calle F."/>
            <person name="Garcia J.L."/>
        </authorList>
    </citation>
    <scope>NUCLEOTIDE SEQUENCE</scope>
    <source>
        <strain evidence="12">PHM038</strain>
    </source>
</reference>
<keyword evidence="6 9" id="KW-1133">Transmembrane helix</keyword>
<feature type="transmembrane region" description="Helical" evidence="9">
    <location>
        <begin position="197"/>
        <end position="219"/>
    </location>
</feature>
<evidence type="ECO:0000256" key="8">
    <source>
        <dbReference type="SAM" id="MobiDB-lite"/>
    </source>
</evidence>
<dbReference type="GO" id="GO:0016887">
    <property type="term" value="F:ATP hydrolysis activity"/>
    <property type="evidence" value="ECO:0007669"/>
    <property type="project" value="InterPro"/>
</dbReference>
<feature type="region of interest" description="Disordered" evidence="8">
    <location>
        <begin position="1"/>
        <end position="53"/>
    </location>
</feature>
<organism evidence="12 13">
    <name type="scientific">Roseibium aggregatum</name>
    <dbReference type="NCBI Taxonomy" id="187304"/>
    <lineage>
        <taxon>Bacteria</taxon>
        <taxon>Pseudomonadati</taxon>
        <taxon>Pseudomonadota</taxon>
        <taxon>Alphaproteobacteria</taxon>
        <taxon>Hyphomicrobiales</taxon>
        <taxon>Stappiaceae</taxon>
        <taxon>Roseibium</taxon>
    </lineage>
</organism>
<evidence type="ECO:0000256" key="7">
    <source>
        <dbReference type="ARBA" id="ARBA00023136"/>
    </source>
</evidence>
<dbReference type="EMBL" id="JABFCZ010000036">
    <property type="protein sequence ID" value="MBD1549386.1"/>
    <property type="molecule type" value="Genomic_DNA"/>
</dbReference>
<dbReference type="Pfam" id="PF00005">
    <property type="entry name" value="ABC_tran"/>
    <property type="match status" value="1"/>
</dbReference>
<dbReference type="CDD" id="cd03253">
    <property type="entry name" value="ABCC_ATM1_transporter"/>
    <property type="match status" value="1"/>
</dbReference>
<evidence type="ECO:0000256" key="2">
    <source>
        <dbReference type="ARBA" id="ARBA00005417"/>
    </source>
</evidence>
<feature type="transmembrane region" description="Helical" evidence="9">
    <location>
        <begin position="225"/>
        <end position="243"/>
    </location>
</feature>
<dbReference type="InterPro" id="IPR011527">
    <property type="entry name" value="ABC1_TM_dom"/>
</dbReference>
<feature type="transmembrane region" description="Helical" evidence="9">
    <location>
        <begin position="116"/>
        <end position="140"/>
    </location>
</feature>
<dbReference type="InterPro" id="IPR039421">
    <property type="entry name" value="Type_1_exporter"/>
</dbReference>
<protein>
    <submittedName>
        <fullName evidence="12">ABC transporter ATP-binding protein/permease</fullName>
    </submittedName>
</protein>
<comment type="caution">
    <text evidence="12">The sequence shown here is derived from an EMBL/GenBank/DDBJ whole genome shotgun (WGS) entry which is preliminary data.</text>
</comment>
<evidence type="ECO:0000256" key="4">
    <source>
        <dbReference type="ARBA" id="ARBA00022741"/>
    </source>
</evidence>
<dbReference type="SUPFAM" id="SSF52540">
    <property type="entry name" value="P-loop containing nucleoside triphosphate hydrolases"/>
    <property type="match status" value="1"/>
</dbReference>
<dbReference type="FunFam" id="3.40.50.300:FF:003468">
    <property type="entry name" value="ABC transporter"/>
    <property type="match status" value="1"/>
</dbReference>
<dbReference type="SUPFAM" id="SSF90123">
    <property type="entry name" value="ABC transporter transmembrane region"/>
    <property type="match status" value="1"/>
</dbReference>
<name>A0A926P6G0_9HYPH</name>
<sequence length="672" mass="74049">MRPPTRPLKTKKQRITPKKNLGREPVSNQAVQNTADKGAAGNKRSPKQTTVSADEGSTLNTLINLWPYIWPAHRPDLKARVLLAIVALVLAKGVTVLSPYFFAWASDALTGETSKLPAFLIAPVMLVLAYNAARVLAVAFNQLRDALFARVGQHAVRQLANLTFRHLHQLSLRFHLARRTGGLSRVIERGVKGIEAIVRFTILNGIPTILEFAIMAAVISYQFGLSYLTIVAVMIVAYVWFTIKASNWRISIRREMNDSDTDANSKAIDSLLNFETVKYFGNEGMESDRFDVSMAKYEKAATKTWTSLAWLNLGQTVILGLGMAACMVLSARAVIAGEQTIGDFVLINALLMQISIPLNFIGFIYREIRQGLADIESMFDLLGVPAEITDKPGAEPLKAVEGTIAFEDVHFHYDVDRPILKGIDFNVPAGKTVAIVGPSGAGKSTISRLLFRFYDVTGGRILIDGQDVRDVTQESVRHAIGMVPQDTVLFNDTIAYNIRYGRPDATDEEVREAARMAQIHDFIERLPQGYASEVGERGLKLSGGEKQRVAIARTILKSPPILILDEATSALDTHTEREIQAALDQVSKNRTTLVIAHRLSTVVGADQILVLEAGRIVERGTHAHLLAENGLYASMWARQREASEAEERLRAAREEDDLGIVLRGPRAGEPVE</sequence>
<feature type="compositionally biased region" description="Polar residues" evidence="8">
    <location>
        <begin position="26"/>
        <end position="35"/>
    </location>
</feature>
<dbReference type="InterPro" id="IPR017871">
    <property type="entry name" value="ABC_transporter-like_CS"/>
</dbReference>
<comment type="subcellular location">
    <subcellularLocation>
        <location evidence="1">Cell membrane</location>
        <topology evidence="1">Multi-pass membrane protein</topology>
    </subcellularLocation>
</comment>
<dbReference type="InterPro" id="IPR027417">
    <property type="entry name" value="P-loop_NTPase"/>
</dbReference>
<feature type="transmembrane region" description="Helical" evidence="9">
    <location>
        <begin position="309"/>
        <end position="335"/>
    </location>
</feature>
<feature type="compositionally biased region" description="Basic residues" evidence="8">
    <location>
        <begin position="8"/>
        <end position="17"/>
    </location>
</feature>
<comment type="similarity">
    <text evidence="2">Belongs to the ABC transporter superfamily.</text>
</comment>
<dbReference type="PROSITE" id="PS50929">
    <property type="entry name" value="ABC_TM1F"/>
    <property type="match status" value="1"/>
</dbReference>
<keyword evidence="4" id="KW-0547">Nucleotide-binding</keyword>
<evidence type="ECO:0000256" key="9">
    <source>
        <dbReference type="SAM" id="Phobius"/>
    </source>
</evidence>
<dbReference type="SMART" id="SM00382">
    <property type="entry name" value="AAA"/>
    <property type="match status" value="1"/>
</dbReference>
<dbReference type="GO" id="GO:0140359">
    <property type="term" value="F:ABC-type transporter activity"/>
    <property type="evidence" value="ECO:0007669"/>
    <property type="project" value="InterPro"/>
</dbReference>
<dbReference type="CDD" id="cd18582">
    <property type="entry name" value="ABC_6TM_ATM1_ABCB7"/>
    <property type="match status" value="1"/>
</dbReference>
<evidence type="ECO:0000259" key="10">
    <source>
        <dbReference type="PROSITE" id="PS50893"/>
    </source>
</evidence>
<evidence type="ECO:0000256" key="6">
    <source>
        <dbReference type="ARBA" id="ARBA00022989"/>
    </source>
</evidence>
<evidence type="ECO:0000256" key="3">
    <source>
        <dbReference type="ARBA" id="ARBA00022692"/>
    </source>
</evidence>
<evidence type="ECO:0000256" key="5">
    <source>
        <dbReference type="ARBA" id="ARBA00022840"/>
    </source>
</evidence>